<evidence type="ECO:0000313" key="4">
    <source>
        <dbReference type="Proteomes" id="UP000518605"/>
    </source>
</evidence>
<feature type="signal peptide" evidence="2">
    <location>
        <begin position="1"/>
        <end position="21"/>
    </location>
</feature>
<dbReference type="RefSeq" id="WP_183560814.1">
    <property type="nucleotide sequence ID" value="NZ_CBCSLB010000011.1"/>
</dbReference>
<organism evidence="3 4">
    <name type="scientific">Paenibacillus endophyticus</name>
    <dbReference type="NCBI Taxonomy" id="1294268"/>
    <lineage>
        <taxon>Bacteria</taxon>
        <taxon>Bacillati</taxon>
        <taxon>Bacillota</taxon>
        <taxon>Bacilli</taxon>
        <taxon>Bacillales</taxon>
        <taxon>Paenibacillaceae</taxon>
        <taxon>Paenibacillus</taxon>
    </lineage>
</organism>
<dbReference type="SUPFAM" id="SSF53850">
    <property type="entry name" value="Periplasmic binding protein-like II"/>
    <property type="match status" value="1"/>
</dbReference>
<name>A0A7W5C646_9BACL</name>
<dbReference type="Pfam" id="PF13416">
    <property type="entry name" value="SBP_bac_8"/>
    <property type="match status" value="1"/>
</dbReference>
<dbReference type="PROSITE" id="PS51257">
    <property type="entry name" value="PROKAR_LIPOPROTEIN"/>
    <property type="match status" value="1"/>
</dbReference>
<dbReference type="InterPro" id="IPR006059">
    <property type="entry name" value="SBP"/>
</dbReference>
<dbReference type="PANTHER" id="PTHR43649">
    <property type="entry name" value="ARABINOSE-BINDING PROTEIN-RELATED"/>
    <property type="match status" value="1"/>
</dbReference>
<keyword evidence="4" id="KW-1185">Reference proteome</keyword>
<protein>
    <submittedName>
        <fullName evidence="3">Multiple sugar transport system substrate-binding protein</fullName>
    </submittedName>
</protein>
<feature type="region of interest" description="Disordered" evidence="1">
    <location>
        <begin position="26"/>
        <end position="49"/>
    </location>
</feature>
<dbReference type="PANTHER" id="PTHR43649:SF11">
    <property type="entry name" value="ABC TRANSPORTER SUBSTRATE-BINDING PROTEIN YESO-RELATED"/>
    <property type="match status" value="1"/>
</dbReference>
<feature type="chain" id="PRO_5039609589" evidence="2">
    <location>
        <begin position="22"/>
        <end position="444"/>
    </location>
</feature>
<accession>A0A7W5C646</accession>
<evidence type="ECO:0000256" key="2">
    <source>
        <dbReference type="SAM" id="SignalP"/>
    </source>
</evidence>
<evidence type="ECO:0000256" key="1">
    <source>
        <dbReference type="SAM" id="MobiDB-lite"/>
    </source>
</evidence>
<keyword evidence="2" id="KW-0732">Signal</keyword>
<feature type="compositionally biased region" description="Low complexity" evidence="1">
    <location>
        <begin position="28"/>
        <end position="47"/>
    </location>
</feature>
<comment type="caution">
    <text evidence="3">The sequence shown here is derived from an EMBL/GenBank/DDBJ whole genome shotgun (WGS) entry which is preliminary data.</text>
</comment>
<dbReference type="InterPro" id="IPR050490">
    <property type="entry name" value="Bact_solute-bd_prot1"/>
</dbReference>
<dbReference type="Proteomes" id="UP000518605">
    <property type="component" value="Unassembled WGS sequence"/>
</dbReference>
<dbReference type="Gene3D" id="3.40.190.10">
    <property type="entry name" value="Periplasmic binding protein-like II"/>
    <property type="match status" value="2"/>
</dbReference>
<dbReference type="EMBL" id="JACHXW010000004">
    <property type="protein sequence ID" value="MBB3151642.1"/>
    <property type="molecule type" value="Genomic_DNA"/>
</dbReference>
<sequence>MKAPKKMLLTLMTAAMVLVSACGGNNGNGNATNSTNTPATGTESTETTEAKPVTLRIAWWGGQPRHDYTMKVIEMYKTKNPHVTIEMEYANYDDYWKKLAPQAAANELPDIIQIDTQNYSQYAGRKQLADLTPFLGKQIDVSDISQNAIDGGKLGDGLYGMNLGVNALGLNYDPALLKKAGIDSIPENFTWDDYVAMAEKAKAAGLYFDSGMRAEVFFGYYLRTLGKTLFNAEGTGLGYEDDQMFTDFFGMLAKLVVDGAVPSPDVLAQIKGAEDSHLVLNQGIGVWQWSNQFVGLQQVANRPLAIAAMPGPEMTKGLFLKPSMFFSVSENSKVKEEAAKFISFFVNDIDANKLILGDRGVPVAAKVKEALKEVSTEAQIQVYDYVAWAETNSSLMDPADPIGSAEVFKSLTSLAEQMNYNKIKPEEAAKKFRDEATSILKKNK</sequence>
<proteinExistence type="predicted"/>
<keyword evidence="3" id="KW-0813">Transport</keyword>
<dbReference type="AlphaFoldDB" id="A0A7W5C646"/>
<gene>
    <name evidence="3" type="ORF">FHS16_001688</name>
</gene>
<reference evidence="3 4" key="1">
    <citation type="submission" date="2020-08" db="EMBL/GenBank/DDBJ databases">
        <title>Genomic Encyclopedia of Type Strains, Phase III (KMG-III): the genomes of soil and plant-associated and newly described type strains.</title>
        <authorList>
            <person name="Whitman W."/>
        </authorList>
    </citation>
    <scope>NUCLEOTIDE SEQUENCE [LARGE SCALE GENOMIC DNA]</scope>
    <source>
        <strain evidence="3 4">CECT 8234</strain>
    </source>
</reference>
<keyword evidence="3" id="KW-0762">Sugar transport</keyword>
<evidence type="ECO:0000313" key="3">
    <source>
        <dbReference type="EMBL" id="MBB3151642.1"/>
    </source>
</evidence>